<evidence type="ECO:0000259" key="9">
    <source>
        <dbReference type="SMART" id="SM00977"/>
    </source>
</evidence>
<keyword evidence="3 8" id="KW-0436">Ligase</keyword>
<comment type="subcellular location">
    <subcellularLocation>
        <location evidence="1 8">Cytoplasm</location>
    </subcellularLocation>
</comment>
<dbReference type="RefSeq" id="WP_041883723.1">
    <property type="nucleotide sequence ID" value="NZ_JXRA01000076.1"/>
</dbReference>
<dbReference type="CDD" id="cd01992">
    <property type="entry name" value="TilS_N"/>
    <property type="match status" value="1"/>
</dbReference>
<proteinExistence type="inferred from homology"/>
<dbReference type="SMART" id="SM00977">
    <property type="entry name" value="TilS_C"/>
    <property type="match status" value="1"/>
</dbReference>
<keyword evidence="4 8" id="KW-0819">tRNA processing</keyword>
<dbReference type="HAMAP" id="MF_01161">
    <property type="entry name" value="tRNA_Ile_lys_synt"/>
    <property type="match status" value="1"/>
</dbReference>
<dbReference type="OrthoDB" id="9807403at2"/>
<evidence type="ECO:0000256" key="5">
    <source>
        <dbReference type="ARBA" id="ARBA00022741"/>
    </source>
</evidence>
<dbReference type="InterPro" id="IPR012094">
    <property type="entry name" value="tRNA_Ile_lys_synt"/>
</dbReference>
<dbReference type="PANTHER" id="PTHR43033">
    <property type="entry name" value="TRNA(ILE)-LYSIDINE SYNTHASE-RELATED"/>
    <property type="match status" value="1"/>
</dbReference>
<comment type="function">
    <text evidence="8">Ligates lysine onto the cytidine present at position 34 of the AUA codon-specific tRNA(Ile) that contains the anticodon CAU, in an ATP-dependent manner. Cytidine is converted to lysidine, thus changing the amino acid specificity of the tRNA from methionine to isoleucine.</text>
</comment>
<evidence type="ECO:0000256" key="3">
    <source>
        <dbReference type="ARBA" id="ARBA00022598"/>
    </source>
</evidence>
<gene>
    <name evidence="8" type="primary">tilS</name>
    <name evidence="10" type="ORF">TH53_17430</name>
</gene>
<keyword evidence="6 8" id="KW-0067">ATP-binding</keyword>
<dbReference type="PANTHER" id="PTHR43033:SF1">
    <property type="entry name" value="TRNA(ILE)-LYSIDINE SYNTHASE-RELATED"/>
    <property type="match status" value="1"/>
</dbReference>
<evidence type="ECO:0000313" key="10">
    <source>
        <dbReference type="EMBL" id="KIO76002.1"/>
    </source>
</evidence>
<evidence type="ECO:0000313" key="11">
    <source>
        <dbReference type="Proteomes" id="UP000032049"/>
    </source>
</evidence>
<accession>A0A0D0GFB7</accession>
<name>A0A0D0GFB7_9SPHI</name>
<dbReference type="InterPro" id="IPR012795">
    <property type="entry name" value="tRNA_Ile_lys_synt_N"/>
</dbReference>
<dbReference type="Gene3D" id="3.40.50.620">
    <property type="entry name" value="HUPs"/>
    <property type="match status" value="1"/>
</dbReference>
<dbReference type="EC" id="6.3.4.19" evidence="8"/>
<dbReference type="NCBIfam" id="TIGR02433">
    <property type="entry name" value="lysidine_TilS_C"/>
    <property type="match status" value="1"/>
</dbReference>
<reference evidence="10 11" key="1">
    <citation type="submission" date="2015-01" db="EMBL/GenBank/DDBJ databases">
        <title>Draft genome sequence of Pedobacter sp. NL19 isolated from sludge of an effluent treatment pond in an abandoned uranium mine.</title>
        <authorList>
            <person name="Santos T."/>
            <person name="Caetano T."/>
            <person name="Covas C."/>
            <person name="Cruz A."/>
            <person name="Mendo S."/>
        </authorList>
    </citation>
    <scope>NUCLEOTIDE SEQUENCE [LARGE SCALE GENOMIC DNA]</scope>
    <source>
        <strain evidence="10 11">NL19</strain>
    </source>
</reference>
<dbReference type="Pfam" id="PF11734">
    <property type="entry name" value="TilS_C"/>
    <property type="match status" value="1"/>
</dbReference>
<keyword evidence="5 8" id="KW-0547">Nucleotide-binding</keyword>
<evidence type="ECO:0000256" key="1">
    <source>
        <dbReference type="ARBA" id="ARBA00004496"/>
    </source>
</evidence>
<dbReference type="InterPro" id="IPR014729">
    <property type="entry name" value="Rossmann-like_a/b/a_fold"/>
</dbReference>
<dbReference type="EMBL" id="JXRA01000076">
    <property type="protein sequence ID" value="KIO76002.1"/>
    <property type="molecule type" value="Genomic_DNA"/>
</dbReference>
<dbReference type="Proteomes" id="UP000032049">
    <property type="component" value="Unassembled WGS sequence"/>
</dbReference>
<evidence type="ECO:0000256" key="2">
    <source>
        <dbReference type="ARBA" id="ARBA00022490"/>
    </source>
</evidence>
<comment type="caution">
    <text evidence="10">The sequence shown here is derived from an EMBL/GenBank/DDBJ whole genome shotgun (WGS) entry which is preliminary data.</text>
</comment>
<dbReference type="SUPFAM" id="SSF56037">
    <property type="entry name" value="PheT/TilS domain"/>
    <property type="match status" value="1"/>
</dbReference>
<keyword evidence="11" id="KW-1185">Reference proteome</keyword>
<dbReference type="InterPro" id="IPR011063">
    <property type="entry name" value="TilS/TtcA_N"/>
</dbReference>
<dbReference type="GO" id="GO:0005524">
    <property type="term" value="F:ATP binding"/>
    <property type="evidence" value="ECO:0007669"/>
    <property type="project" value="UniProtKB-UniRule"/>
</dbReference>
<evidence type="ECO:0000256" key="7">
    <source>
        <dbReference type="ARBA" id="ARBA00048539"/>
    </source>
</evidence>
<keyword evidence="2 8" id="KW-0963">Cytoplasm</keyword>
<dbReference type="STRING" id="1503925.TH53_17430"/>
<evidence type="ECO:0000256" key="6">
    <source>
        <dbReference type="ARBA" id="ARBA00022840"/>
    </source>
</evidence>
<feature type="binding site" evidence="8">
    <location>
        <begin position="28"/>
        <end position="33"/>
    </location>
    <ligand>
        <name>ATP</name>
        <dbReference type="ChEBI" id="CHEBI:30616"/>
    </ligand>
</feature>
<dbReference type="SUPFAM" id="SSF52402">
    <property type="entry name" value="Adenine nucleotide alpha hydrolases-like"/>
    <property type="match status" value="1"/>
</dbReference>
<dbReference type="GO" id="GO:0032267">
    <property type="term" value="F:tRNA(Ile)-lysidine synthase activity"/>
    <property type="evidence" value="ECO:0007669"/>
    <property type="project" value="UniProtKB-EC"/>
</dbReference>
<comment type="domain">
    <text evidence="8">The N-terminal region contains the highly conserved SGGXDS motif, predicted to be a P-loop motif involved in ATP binding.</text>
</comment>
<dbReference type="InterPro" id="IPR012796">
    <property type="entry name" value="Lysidine-tRNA-synth_C"/>
</dbReference>
<dbReference type="AlphaFoldDB" id="A0A0D0GFB7"/>
<evidence type="ECO:0000256" key="4">
    <source>
        <dbReference type="ARBA" id="ARBA00022694"/>
    </source>
</evidence>
<sequence length="448" mass="51319">MLPLQNFLGYIGQNSLFNPDQRILLAVSGGKDSVLMAHLFKLAGFKFGIAHCNFGLRGEESQRDERFVSSLATQLEVPLYVTHFATKTYAAEHRVSTQMAARDLRYHWFEELRQQEAYDYIAVAHHQDDAIETVLLNLVRGTGIAGLHGISSKRDRLIRPLLFLSRADIDEAIQQHNYDFVEDSSNSSTAYARNKLRLGVIPLLKEINPNLEQTFEHNILRFAETEMVLQQHVIQLRKEIFEEKKDGMYLSLNKIKALNPKRLLLFELLKPYGFTETVVEDILNSLSKQSGTSFYSTGHRLTLNRGKLLLTAIEKEGTGLNGIIHPDDKEVIFGNQVFDISYSEQIVFENNPRKAFIDADKLIFPVVIRTWQEGDRFMPIGMRNYKKLSNFFIDEKIPLPQKDSIPILINGNGEVVWVAGLRQDNRYKVTATTKKSRYIRTEIKLNGQ</sequence>
<protein>
    <recommendedName>
        <fullName evidence="8">tRNA(Ile)-lysidine synthase</fullName>
        <ecNumber evidence="8">6.3.4.19</ecNumber>
    </recommendedName>
    <alternativeName>
        <fullName evidence="8">tRNA(Ile)-2-lysyl-cytidine synthase</fullName>
    </alternativeName>
    <alternativeName>
        <fullName evidence="8">tRNA(Ile)-lysidine synthetase</fullName>
    </alternativeName>
</protein>
<organism evidence="10 11">
    <name type="scientific">Pedobacter lusitanus</name>
    <dbReference type="NCBI Taxonomy" id="1503925"/>
    <lineage>
        <taxon>Bacteria</taxon>
        <taxon>Pseudomonadati</taxon>
        <taxon>Bacteroidota</taxon>
        <taxon>Sphingobacteriia</taxon>
        <taxon>Sphingobacteriales</taxon>
        <taxon>Sphingobacteriaceae</taxon>
        <taxon>Pedobacter</taxon>
    </lineage>
</organism>
<dbReference type="NCBIfam" id="TIGR02432">
    <property type="entry name" value="lysidine_TilS_N"/>
    <property type="match status" value="1"/>
</dbReference>
<feature type="domain" description="Lysidine-tRNA(Ile) synthetase C-terminal" evidence="9">
    <location>
        <begin position="366"/>
        <end position="445"/>
    </location>
</feature>
<evidence type="ECO:0000256" key="8">
    <source>
        <dbReference type="HAMAP-Rule" id="MF_01161"/>
    </source>
</evidence>
<dbReference type="Pfam" id="PF01171">
    <property type="entry name" value="ATP_bind_3"/>
    <property type="match status" value="1"/>
</dbReference>
<dbReference type="GO" id="GO:0006400">
    <property type="term" value="P:tRNA modification"/>
    <property type="evidence" value="ECO:0007669"/>
    <property type="project" value="UniProtKB-UniRule"/>
</dbReference>
<comment type="similarity">
    <text evidence="8">Belongs to the tRNA(Ile)-lysidine synthase family.</text>
</comment>
<dbReference type="GO" id="GO:0005737">
    <property type="term" value="C:cytoplasm"/>
    <property type="evidence" value="ECO:0007669"/>
    <property type="project" value="UniProtKB-SubCell"/>
</dbReference>
<comment type="catalytic activity">
    <reaction evidence="7 8">
        <text>cytidine(34) in tRNA(Ile2) + L-lysine + ATP = lysidine(34) in tRNA(Ile2) + AMP + diphosphate + H(+)</text>
        <dbReference type="Rhea" id="RHEA:43744"/>
        <dbReference type="Rhea" id="RHEA-COMP:10625"/>
        <dbReference type="Rhea" id="RHEA-COMP:10670"/>
        <dbReference type="ChEBI" id="CHEBI:15378"/>
        <dbReference type="ChEBI" id="CHEBI:30616"/>
        <dbReference type="ChEBI" id="CHEBI:32551"/>
        <dbReference type="ChEBI" id="CHEBI:33019"/>
        <dbReference type="ChEBI" id="CHEBI:82748"/>
        <dbReference type="ChEBI" id="CHEBI:83665"/>
        <dbReference type="ChEBI" id="CHEBI:456215"/>
        <dbReference type="EC" id="6.3.4.19"/>
    </reaction>
</comment>